<keyword evidence="2" id="KW-1185">Reference proteome</keyword>
<dbReference type="InterPro" id="IPR035943">
    <property type="entry name" value="XisI-like_sf"/>
</dbReference>
<dbReference type="SUPFAM" id="SSF143847">
    <property type="entry name" value="XisI-like"/>
    <property type="match status" value="1"/>
</dbReference>
<comment type="caution">
    <text evidence="1">The sequence shown here is derived from an EMBL/GenBank/DDBJ whole genome shotgun (WGS) entry which is preliminary data.</text>
</comment>
<dbReference type="CDD" id="cd16382">
    <property type="entry name" value="XisI-like"/>
    <property type="match status" value="1"/>
</dbReference>
<reference evidence="1" key="1">
    <citation type="submission" date="2019-05" db="EMBL/GenBank/DDBJ databases">
        <title>Whole genome sequencing of Pseudanabaena catenata USMAC16.</title>
        <authorList>
            <person name="Khan Z."/>
            <person name="Omar W.M."/>
            <person name="Convey P."/>
            <person name="Merican F."/>
            <person name="Najimudin N."/>
        </authorList>
    </citation>
    <scope>NUCLEOTIDE SEQUENCE</scope>
    <source>
        <strain evidence="1">USMAC16</strain>
    </source>
</reference>
<dbReference type="Pfam" id="PF08869">
    <property type="entry name" value="XisI"/>
    <property type="match status" value="1"/>
</dbReference>
<protein>
    <submittedName>
        <fullName evidence="1">XisI protein</fullName>
    </submittedName>
</protein>
<dbReference type="AlphaFoldDB" id="A0A9X4M4R0"/>
<gene>
    <name evidence="1" type="ORF">FEV09_03725</name>
</gene>
<dbReference type="EMBL" id="VBTY01000018">
    <property type="protein sequence ID" value="MDG3493658.1"/>
    <property type="molecule type" value="Genomic_DNA"/>
</dbReference>
<dbReference type="Proteomes" id="UP001152872">
    <property type="component" value="Unassembled WGS sequence"/>
</dbReference>
<dbReference type="Gene3D" id="3.30.310.110">
    <property type="entry name" value="XisI-like"/>
    <property type="match status" value="1"/>
</dbReference>
<evidence type="ECO:0000313" key="1">
    <source>
        <dbReference type="EMBL" id="MDG3493658.1"/>
    </source>
</evidence>
<proteinExistence type="predicted"/>
<organism evidence="1 2">
    <name type="scientific">Pseudanabaena catenata USMAC16</name>
    <dbReference type="NCBI Taxonomy" id="1855837"/>
    <lineage>
        <taxon>Bacteria</taxon>
        <taxon>Bacillati</taxon>
        <taxon>Cyanobacteriota</taxon>
        <taxon>Cyanophyceae</taxon>
        <taxon>Pseudanabaenales</taxon>
        <taxon>Pseudanabaenaceae</taxon>
        <taxon>Pseudanabaena</taxon>
    </lineage>
</organism>
<accession>A0A9X4M4R0</accession>
<evidence type="ECO:0000313" key="2">
    <source>
        <dbReference type="Proteomes" id="UP001152872"/>
    </source>
</evidence>
<name>A0A9X4M4R0_9CYAN</name>
<dbReference type="InterPro" id="IPR014968">
    <property type="entry name" value="XisI"/>
</dbReference>
<dbReference type="RefSeq" id="WP_009625707.1">
    <property type="nucleotide sequence ID" value="NZ_VBTY01000018.1"/>
</dbReference>
<sequence length="114" mass="13066">MENLEKIAKYRAIVKQILSQYASYKPSYGDIEIQTLFDTEQDHYQVLGVGWNKKERIYGCSMHLDIKNGKIWIQINNTEIDIGQALVDKGVPKEDIVIGFQPVYIRQVSGYAIA</sequence>